<proteinExistence type="predicted"/>
<accession>A0A813JFJ4</accession>
<dbReference type="SUPFAM" id="SSF53474">
    <property type="entry name" value="alpha/beta-Hydrolases"/>
    <property type="match status" value="1"/>
</dbReference>
<dbReference type="InterPro" id="IPR029058">
    <property type="entry name" value="AB_hydrolase_fold"/>
</dbReference>
<organism evidence="1 2">
    <name type="scientific">Polarella glacialis</name>
    <name type="common">Dinoflagellate</name>
    <dbReference type="NCBI Taxonomy" id="89957"/>
    <lineage>
        <taxon>Eukaryota</taxon>
        <taxon>Sar</taxon>
        <taxon>Alveolata</taxon>
        <taxon>Dinophyceae</taxon>
        <taxon>Suessiales</taxon>
        <taxon>Suessiaceae</taxon>
        <taxon>Polarella</taxon>
    </lineage>
</organism>
<dbReference type="Gene3D" id="3.40.50.1820">
    <property type="entry name" value="alpha/beta hydrolase"/>
    <property type="match status" value="1"/>
</dbReference>
<reference evidence="1" key="1">
    <citation type="submission" date="2021-02" db="EMBL/GenBank/DDBJ databases">
        <authorList>
            <person name="Dougan E. K."/>
            <person name="Rhodes N."/>
            <person name="Thang M."/>
            <person name="Chan C."/>
        </authorList>
    </citation>
    <scope>NUCLEOTIDE SEQUENCE</scope>
</reference>
<protein>
    <submittedName>
        <fullName evidence="1">Uncharacterized protein</fullName>
    </submittedName>
</protein>
<evidence type="ECO:0000313" key="2">
    <source>
        <dbReference type="Proteomes" id="UP000626109"/>
    </source>
</evidence>
<dbReference type="EMBL" id="CAJNNW010025178">
    <property type="protein sequence ID" value="CAE8676021.1"/>
    <property type="molecule type" value="Genomic_DNA"/>
</dbReference>
<dbReference type="Proteomes" id="UP000626109">
    <property type="component" value="Unassembled WGS sequence"/>
</dbReference>
<dbReference type="AlphaFoldDB" id="A0A813JFJ4"/>
<name>A0A813JFJ4_POLGL</name>
<sequence>MQRSQQRRRRLQQGIRGRFSMKMKTLQAHLQILILQRPSMPLLCMMPQGWLAGHVTGPGWTDAKLEQVESLTKHVLQEYRGDPAKVVLSGQSMSDAVAWNFAAMRPGLWLAMNVICGPTTPSVAAQLEVEPVWVVGWTGDGESGNDEVVGA</sequence>
<evidence type="ECO:0000313" key="1">
    <source>
        <dbReference type="EMBL" id="CAE8676021.1"/>
    </source>
</evidence>
<gene>
    <name evidence="1" type="ORF">PGLA2088_LOCUS19666</name>
</gene>
<comment type="caution">
    <text evidence="1">The sequence shown here is derived from an EMBL/GenBank/DDBJ whole genome shotgun (WGS) entry which is preliminary data.</text>
</comment>